<dbReference type="HOGENOM" id="CLU_1152137_0_0_1"/>
<dbReference type="RefSeq" id="XP_007397683.1">
    <property type="nucleotide sequence ID" value="XM_007397621.1"/>
</dbReference>
<gene>
    <name evidence="1" type="ORF">PHACADRAFT_197399</name>
</gene>
<dbReference type="Proteomes" id="UP000008370">
    <property type="component" value="Unassembled WGS sequence"/>
</dbReference>
<keyword evidence="2" id="KW-1185">Reference proteome</keyword>
<dbReference type="OrthoDB" id="3036049at2759"/>
<name>K5VND6_PHACS</name>
<protein>
    <submittedName>
        <fullName evidence="1">Uncharacterized protein</fullName>
    </submittedName>
</protein>
<accession>K5VND6</accession>
<dbReference type="EMBL" id="JH930474">
    <property type="protein sequence ID" value="EKM52968.1"/>
    <property type="molecule type" value="Genomic_DNA"/>
</dbReference>
<evidence type="ECO:0000313" key="2">
    <source>
        <dbReference type="Proteomes" id="UP000008370"/>
    </source>
</evidence>
<dbReference type="GeneID" id="18911228"/>
<organism evidence="1 2">
    <name type="scientific">Phanerochaete carnosa (strain HHB-10118-sp)</name>
    <name type="common">White-rot fungus</name>
    <name type="synonym">Peniophora carnosa</name>
    <dbReference type="NCBI Taxonomy" id="650164"/>
    <lineage>
        <taxon>Eukaryota</taxon>
        <taxon>Fungi</taxon>
        <taxon>Dikarya</taxon>
        <taxon>Basidiomycota</taxon>
        <taxon>Agaricomycotina</taxon>
        <taxon>Agaricomycetes</taxon>
        <taxon>Polyporales</taxon>
        <taxon>Phanerochaetaceae</taxon>
        <taxon>Phanerochaete</taxon>
    </lineage>
</organism>
<dbReference type="AlphaFoldDB" id="K5VND6"/>
<proteinExistence type="predicted"/>
<dbReference type="KEGG" id="pco:PHACADRAFT_197399"/>
<dbReference type="InParanoid" id="K5VND6"/>
<reference evidence="1 2" key="1">
    <citation type="journal article" date="2012" name="BMC Genomics">
        <title>Comparative genomics of the white-rot fungi, Phanerochaete carnosa and P. chrysosporium, to elucidate the genetic basis of the distinct wood types they colonize.</title>
        <authorList>
            <person name="Suzuki H."/>
            <person name="MacDonald J."/>
            <person name="Syed K."/>
            <person name="Salamov A."/>
            <person name="Hori C."/>
            <person name="Aerts A."/>
            <person name="Henrissat B."/>
            <person name="Wiebenga A."/>
            <person name="vanKuyk P.A."/>
            <person name="Barry K."/>
            <person name="Lindquist E."/>
            <person name="LaButti K."/>
            <person name="Lapidus A."/>
            <person name="Lucas S."/>
            <person name="Coutinho P."/>
            <person name="Gong Y."/>
            <person name="Samejima M."/>
            <person name="Mahadevan R."/>
            <person name="Abou-Zaid M."/>
            <person name="de Vries R.P."/>
            <person name="Igarashi K."/>
            <person name="Yadav J.S."/>
            <person name="Grigoriev I.V."/>
            <person name="Master E.R."/>
        </authorList>
    </citation>
    <scope>NUCLEOTIDE SEQUENCE [LARGE SCALE GENOMIC DNA]</scope>
    <source>
        <strain evidence="1 2">HHB-10118-sp</strain>
    </source>
</reference>
<sequence>MPVVMTEADNPSGSIDFRDLRTITFLASKYDTPHILEEAHRRLRICFPSSLKDWDSRYCTSSSSLDFPFDTIALKPIDTIAVINLARRCSFNDLLPAAIYTCSQLPLLDLAADVHYGTGDVERLSQGDLTQCLHFIDTFSRDVASLIEDIRDGVALTAEGEAYECYCDGCTMVRDSYMEDTHHIHMPRDFLLHVKKLLDCLSQDYSTCSRYQGIVLKIRPETRDVLWAELRSLAGLTNDAP</sequence>
<evidence type="ECO:0000313" key="1">
    <source>
        <dbReference type="EMBL" id="EKM52968.1"/>
    </source>
</evidence>